<dbReference type="AlphaFoldDB" id="A0A5C6BKK3"/>
<protein>
    <submittedName>
        <fullName evidence="2">Uncharacterized protein</fullName>
    </submittedName>
</protein>
<dbReference type="OrthoDB" id="291507at2"/>
<evidence type="ECO:0000313" key="3">
    <source>
        <dbReference type="Proteomes" id="UP000320735"/>
    </source>
</evidence>
<evidence type="ECO:0000256" key="1">
    <source>
        <dbReference type="SAM" id="SignalP"/>
    </source>
</evidence>
<dbReference type="EMBL" id="SJPP01000001">
    <property type="protein sequence ID" value="TWU12051.1"/>
    <property type="molecule type" value="Genomic_DNA"/>
</dbReference>
<organism evidence="2 3">
    <name type="scientific">Symmachiella macrocystis</name>
    <dbReference type="NCBI Taxonomy" id="2527985"/>
    <lineage>
        <taxon>Bacteria</taxon>
        <taxon>Pseudomonadati</taxon>
        <taxon>Planctomycetota</taxon>
        <taxon>Planctomycetia</taxon>
        <taxon>Planctomycetales</taxon>
        <taxon>Planctomycetaceae</taxon>
        <taxon>Symmachiella</taxon>
    </lineage>
</organism>
<reference evidence="2 3" key="1">
    <citation type="submission" date="2019-02" db="EMBL/GenBank/DDBJ databases">
        <title>Deep-cultivation of Planctomycetes and their phenomic and genomic characterization uncovers novel biology.</title>
        <authorList>
            <person name="Wiegand S."/>
            <person name="Jogler M."/>
            <person name="Boedeker C."/>
            <person name="Pinto D."/>
            <person name="Vollmers J."/>
            <person name="Rivas-Marin E."/>
            <person name="Kohn T."/>
            <person name="Peeters S.H."/>
            <person name="Heuer A."/>
            <person name="Rast P."/>
            <person name="Oberbeckmann S."/>
            <person name="Bunk B."/>
            <person name="Jeske O."/>
            <person name="Meyerdierks A."/>
            <person name="Storesund J.E."/>
            <person name="Kallscheuer N."/>
            <person name="Luecker S."/>
            <person name="Lage O.M."/>
            <person name="Pohl T."/>
            <person name="Merkel B.J."/>
            <person name="Hornburger P."/>
            <person name="Mueller R.-W."/>
            <person name="Bruemmer F."/>
            <person name="Labrenz M."/>
            <person name="Spormann A.M."/>
            <person name="Op Den Camp H."/>
            <person name="Overmann J."/>
            <person name="Amann R."/>
            <person name="Jetten M.S.M."/>
            <person name="Mascher T."/>
            <person name="Medema M.H."/>
            <person name="Devos D.P."/>
            <person name="Kaster A.-K."/>
            <person name="Ovreas L."/>
            <person name="Rohde M."/>
            <person name="Galperin M.Y."/>
            <person name="Jogler C."/>
        </authorList>
    </citation>
    <scope>NUCLEOTIDE SEQUENCE [LARGE SCALE GENOMIC DNA]</scope>
    <source>
        <strain evidence="2 3">CA54</strain>
    </source>
</reference>
<sequence precursor="true">MLRRTLLVPAVMLILSTVVEVDANAQAPTRRPRRPSVRSNPPVSPYLNLLRRDASIGENYFNLVRPQQEFRQGIVNNNQEIGQLRQQTNNLQLEQQDTVNYIRRQAAGSRLGITGHTSSFMNHSQYYGGGR</sequence>
<gene>
    <name evidence="2" type="ORF">CA54_08670</name>
</gene>
<proteinExistence type="predicted"/>
<name>A0A5C6BKK3_9PLAN</name>
<keyword evidence="3" id="KW-1185">Reference proteome</keyword>
<feature type="signal peptide" evidence="1">
    <location>
        <begin position="1"/>
        <end position="21"/>
    </location>
</feature>
<comment type="caution">
    <text evidence="2">The sequence shown here is derived from an EMBL/GenBank/DDBJ whole genome shotgun (WGS) entry which is preliminary data.</text>
</comment>
<dbReference type="RefSeq" id="WP_146369569.1">
    <property type="nucleotide sequence ID" value="NZ_SJPP01000001.1"/>
</dbReference>
<dbReference type="Proteomes" id="UP000320735">
    <property type="component" value="Unassembled WGS sequence"/>
</dbReference>
<accession>A0A5C6BKK3</accession>
<evidence type="ECO:0000313" key="2">
    <source>
        <dbReference type="EMBL" id="TWU12051.1"/>
    </source>
</evidence>
<feature type="chain" id="PRO_5023027943" evidence="1">
    <location>
        <begin position="22"/>
        <end position="131"/>
    </location>
</feature>
<keyword evidence="1" id="KW-0732">Signal</keyword>